<dbReference type="PANTHER" id="PTHR24353:SF153">
    <property type="entry name" value="CAMP-DEPENDENT PROTEIN KINASE CATALYTIC SUBUNIT 1"/>
    <property type="match status" value="1"/>
</dbReference>
<feature type="compositionally biased region" description="Polar residues" evidence="6">
    <location>
        <begin position="169"/>
        <end position="182"/>
    </location>
</feature>
<feature type="compositionally biased region" description="Basic residues" evidence="6">
    <location>
        <begin position="637"/>
        <end position="650"/>
    </location>
</feature>
<dbReference type="InterPro" id="IPR011009">
    <property type="entry name" value="Kinase-like_dom_sf"/>
</dbReference>
<dbReference type="AlphaFoldDB" id="A0A5J4W4T1"/>
<dbReference type="GO" id="GO:0005829">
    <property type="term" value="C:cytosol"/>
    <property type="evidence" value="ECO:0007669"/>
    <property type="project" value="TreeGrafter"/>
</dbReference>
<dbReference type="GO" id="GO:0005952">
    <property type="term" value="C:cAMP-dependent protein kinase complex"/>
    <property type="evidence" value="ECO:0007669"/>
    <property type="project" value="TreeGrafter"/>
</dbReference>
<dbReference type="SUPFAM" id="SSF56112">
    <property type="entry name" value="Protein kinase-like (PK-like)"/>
    <property type="match status" value="1"/>
</dbReference>
<keyword evidence="3" id="KW-0547">Nucleotide-binding</keyword>
<evidence type="ECO:0000256" key="5">
    <source>
        <dbReference type="ARBA" id="ARBA00022840"/>
    </source>
</evidence>
<dbReference type="EMBL" id="SNRW01003476">
    <property type="protein sequence ID" value="KAA6389740.1"/>
    <property type="molecule type" value="Genomic_DNA"/>
</dbReference>
<evidence type="ECO:0000256" key="3">
    <source>
        <dbReference type="ARBA" id="ARBA00022741"/>
    </source>
</evidence>
<dbReference type="Gene3D" id="1.10.510.10">
    <property type="entry name" value="Transferase(Phosphotransferase) domain 1"/>
    <property type="match status" value="2"/>
</dbReference>
<sequence>VSIDDMIDHSNHCQLAMENTNKVASTLQKLQKTKTALNEILQKPNRKTKANQSTPSKVPILFTSNERAVIRYLLRACDSILNSSTNQTDENNIGYLKFIMDDIINNKTAYEKEGKLSGMIIENRAGQNVIISRQGYAATAPLTRIKQNESIQKPQNKTSIVLNHNSQASQQNYTSPSNSGLGSTPSNTSTEPSPSESINSTSTFNTQQTPFIVNNQSQQQSKQSLFGVTQYTKSQLSPSSTSLYRNNTEDVDDIKSETEETQEDGHTSLSESLTVSDQQSIKIIPNVNIIYFADMVMACLNSLLEDIPLAYVEKRIASRSVKNLEDNTPSIQQDNNPIQVDEKTTIKKDEKQKSKEFEKEKKKQEEKEKQRLKQLEKDKKKEKEKEKEKEKIKEKDKEKQKEKINNKEEESDKYKNDMEQIDIIDKTDEIIEVMTKKLDQDNEQKDIQIISLELNNDQINQQKDIAIQDQDLQQSNQNINNNQTLPQAQQEKENHDNEVITESNQTKTNLDLKSNKSVSQGVIQQLGLRNKLMGIEDFEVVKELSKGAFGRVQLVKRKDNGRLYAMKEMQKLEIYRKNQEARVRNEERIMQNLHNPFIVDMIFSFEDETKVYLVMDYCSGGDLYKLIQSRGKQGNKKWVWRKNRNKKNRNQNKEKEQQKEQITDQDRENKDNNDKNIIEKLKNERIKHSHESIKQSQSNNEDEESSDESSSDSESIGGMDESEAKQYAAELVLALEYLHVHGIIHRDLKPDNILVAADGHLKLIDFGLSHYRFETQEDENGELFEFQKQLTDYKQIKDENNQSSLNTSQFLTPFASVIGNAKGKREKEKLKEKEKEKEKQKQLEKEKEKVKEKQLKLEKEKIKEKEKEKKIKEKKKSKKELEIERQRLENEQREIEQKKERERKEQLEKEENERLMMQKAEIESIQAYKYQEKLKKLLAMSSFSIVGTPDYLSPEVISGKGHGSAVDWWAFGVILFEMLFGRPPFRAYKREKIMQNILKEDIKWPYGVIKYKSNDKYKNKERLKKKKLQNDHGNKIGQEILKDKVNKQQLGKQQLHANIDKEFQSAKAKQQQIIIRRHFISKQAKSLIKLLLIKDPLKRLGSQGDVNDIKNHPFFAGWFITSPQFIIRLNIKIWVQKLKKKKK</sequence>
<feature type="compositionally biased region" description="Basic and acidic residues" evidence="6">
    <location>
        <begin position="340"/>
        <end position="414"/>
    </location>
</feature>
<dbReference type="PROSITE" id="PS50011">
    <property type="entry name" value="PROTEIN_KINASE_DOM"/>
    <property type="match status" value="1"/>
</dbReference>
<gene>
    <name evidence="8" type="ORF">EZS28_014732</name>
</gene>
<evidence type="ECO:0000259" key="7">
    <source>
        <dbReference type="PROSITE" id="PS50011"/>
    </source>
</evidence>
<feature type="region of interest" description="Disordered" evidence="6">
    <location>
        <begin position="255"/>
        <end position="276"/>
    </location>
</feature>
<proteinExistence type="predicted"/>
<feature type="compositionally biased region" description="Basic and acidic residues" evidence="6">
    <location>
        <begin position="651"/>
        <end position="693"/>
    </location>
</feature>
<evidence type="ECO:0000313" key="8">
    <source>
        <dbReference type="EMBL" id="KAA6389740.1"/>
    </source>
</evidence>
<dbReference type="FunFam" id="3.30.200.20:FF:000042">
    <property type="entry name" value="Aurora kinase A"/>
    <property type="match status" value="1"/>
</dbReference>
<feature type="compositionally biased region" description="Basic and acidic residues" evidence="6">
    <location>
        <begin position="823"/>
        <end position="850"/>
    </location>
</feature>
<feature type="region of interest" description="Disordered" evidence="6">
    <location>
        <begin position="169"/>
        <end position="203"/>
    </location>
</feature>
<keyword evidence="4 8" id="KW-0418">Kinase</keyword>
<feature type="region of interest" description="Disordered" evidence="6">
    <location>
        <begin position="637"/>
        <end position="721"/>
    </location>
</feature>
<dbReference type="GO" id="GO:0005634">
    <property type="term" value="C:nucleus"/>
    <property type="evidence" value="ECO:0007669"/>
    <property type="project" value="TreeGrafter"/>
</dbReference>
<dbReference type="OrthoDB" id="413582at2759"/>
<feature type="region of interest" description="Disordered" evidence="6">
    <location>
        <begin position="326"/>
        <end position="414"/>
    </location>
</feature>
<feature type="compositionally biased region" description="Acidic residues" evidence="6">
    <location>
        <begin position="700"/>
        <end position="711"/>
    </location>
</feature>
<dbReference type="PANTHER" id="PTHR24353">
    <property type="entry name" value="CYCLIC NUCLEOTIDE-DEPENDENT PROTEIN KINASE"/>
    <property type="match status" value="1"/>
</dbReference>
<protein>
    <submittedName>
        <fullName evidence="8">Putative Serine/threonine-protein kinase RIM15</fullName>
    </submittedName>
</protein>
<feature type="compositionally biased region" description="Basic and acidic residues" evidence="6">
    <location>
        <begin position="255"/>
        <end position="266"/>
    </location>
</feature>
<dbReference type="CDD" id="cd05123">
    <property type="entry name" value="STKc_AGC"/>
    <property type="match status" value="1"/>
</dbReference>
<dbReference type="SMART" id="SM00220">
    <property type="entry name" value="S_TKc"/>
    <property type="match status" value="1"/>
</dbReference>
<feature type="compositionally biased region" description="Polar residues" evidence="6">
    <location>
        <begin position="326"/>
        <end position="338"/>
    </location>
</feature>
<dbReference type="InterPro" id="IPR008271">
    <property type="entry name" value="Ser/Thr_kinase_AS"/>
</dbReference>
<dbReference type="InterPro" id="IPR045270">
    <property type="entry name" value="STKc_AGC"/>
</dbReference>
<dbReference type="Pfam" id="PF00069">
    <property type="entry name" value="Pkinase"/>
    <property type="match status" value="1"/>
</dbReference>
<name>A0A5J4W4T1_9EUKA</name>
<accession>A0A5J4W4T1</accession>
<feature type="compositionally biased region" description="Low complexity" evidence="6">
    <location>
        <begin position="183"/>
        <end position="203"/>
    </location>
</feature>
<organism evidence="8 9">
    <name type="scientific">Streblomastix strix</name>
    <dbReference type="NCBI Taxonomy" id="222440"/>
    <lineage>
        <taxon>Eukaryota</taxon>
        <taxon>Metamonada</taxon>
        <taxon>Preaxostyla</taxon>
        <taxon>Oxymonadida</taxon>
        <taxon>Streblomastigidae</taxon>
        <taxon>Streblomastix</taxon>
    </lineage>
</organism>
<dbReference type="GO" id="GO:0005524">
    <property type="term" value="F:ATP binding"/>
    <property type="evidence" value="ECO:0007669"/>
    <property type="project" value="UniProtKB-KW"/>
</dbReference>
<dbReference type="InterPro" id="IPR001245">
    <property type="entry name" value="Ser-Thr/Tyr_kinase_cat_dom"/>
</dbReference>
<evidence type="ECO:0000313" key="9">
    <source>
        <dbReference type="Proteomes" id="UP000324800"/>
    </source>
</evidence>
<feature type="domain" description="Protein kinase" evidence="7">
    <location>
        <begin position="538"/>
        <end position="1115"/>
    </location>
</feature>
<dbReference type="Pfam" id="PF07714">
    <property type="entry name" value="PK_Tyr_Ser-Thr"/>
    <property type="match status" value="1"/>
</dbReference>
<evidence type="ECO:0000256" key="2">
    <source>
        <dbReference type="ARBA" id="ARBA00022679"/>
    </source>
</evidence>
<dbReference type="Proteomes" id="UP000324800">
    <property type="component" value="Unassembled WGS sequence"/>
</dbReference>
<reference evidence="8 9" key="1">
    <citation type="submission" date="2019-03" db="EMBL/GenBank/DDBJ databases">
        <title>Single cell metagenomics reveals metabolic interactions within the superorganism composed of flagellate Streblomastix strix and complex community of Bacteroidetes bacteria on its surface.</title>
        <authorList>
            <person name="Treitli S.C."/>
            <person name="Kolisko M."/>
            <person name="Husnik F."/>
            <person name="Keeling P."/>
            <person name="Hampl V."/>
        </authorList>
    </citation>
    <scope>NUCLEOTIDE SEQUENCE [LARGE SCALE GENOMIC DNA]</scope>
    <source>
        <strain evidence="8">ST1C</strain>
    </source>
</reference>
<feature type="region of interest" description="Disordered" evidence="6">
    <location>
        <begin position="822"/>
        <end position="850"/>
    </location>
</feature>
<dbReference type="PROSITE" id="PS00108">
    <property type="entry name" value="PROTEIN_KINASE_ST"/>
    <property type="match status" value="1"/>
</dbReference>
<evidence type="ECO:0000256" key="1">
    <source>
        <dbReference type="ARBA" id="ARBA00022527"/>
    </source>
</evidence>
<dbReference type="InterPro" id="IPR000719">
    <property type="entry name" value="Prot_kinase_dom"/>
</dbReference>
<evidence type="ECO:0000256" key="6">
    <source>
        <dbReference type="SAM" id="MobiDB-lite"/>
    </source>
</evidence>
<feature type="compositionally biased region" description="Polar residues" evidence="6">
    <location>
        <begin position="267"/>
        <end position="276"/>
    </location>
</feature>
<feature type="non-terminal residue" evidence="8">
    <location>
        <position position="1"/>
    </location>
</feature>
<keyword evidence="1" id="KW-0723">Serine/threonine-protein kinase</keyword>
<keyword evidence="5" id="KW-0067">ATP-binding</keyword>
<dbReference type="Gene3D" id="3.30.200.20">
    <property type="entry name" value="Phosphorylase Kinase, domain 1"/>
    <property type="match status" value="1"/>
</dbReference>
<evidence type="ECO:0000256" key="4">
    <source>
        <dbReference type="ARBA" id="ARBA00022777"/>
    </source>
</evidence>
<dbReference type="GO" id="GO:0004691">
    <property type="term" value="F:cAMP-dependent protein kinase activity"/>
    <property type="evidence" value="ECO:0007669"/>
    <property type="project" value="TreeGrafter"/>
</dbReference>
<comment type="caution">
    <text evidence="8">The sequence shown here is derived from an EMBL/GenBank/DDBJ whole genome shotgun (WGS) entry which is preliminary data.</text>
</comment>
<keyword evidence="2" id="KW-0808">Transferase</keyword>